<dbReference type="Proteomes" id="UP000826462">
    <property type="component" value="Chromosome 2"/>
</dbReference>
<evidence type="ECO:0000256" key="2">
    <source>
        <dbReference type="ARBA" id="ARBA00023015"/>
    </source>
</evidence>
<comment type="similarity">
    <text evidence="1">Belongs to the LysR transcriptional regulatory family.</text>
</comment>
<protein>
    <submittedName>
        <fullName evidence="6">LysR family transcriptional regulator</fullName>
    </submittedName>
</protein>
<dbReference type="InterPro" id="IPR036390">
    <property type="entry name" value="WH_DNA-bd_sf"/>
</dbReference>
<evidence type="ECO:0000256" key="4">
    <source>
        <dbReference type="ARBA" id="ARBA00023163"/>
    </source>
</evidence>
<dbReference type="Pfam" id="PF00126">
    <property type="entry name" value="HTH_1"/>
    <property type="match status" value="1"/>
</dbReference>
<dbReference type="PANTHER" id="PTHR30537">
    <property type="entry name" value="HTH-TYPE TRANSCRIPTIONAL REGULATOR"/>
    <property type="match status" value="1"/>
</dbReference>
<gene>
    <name evidence="6" type="ORF">KZJ38_33850</name>
</gene>
<dbReference type="Pfam" id="PF03466">
    <property type="entry name" value="LysR_substrate"/>
    <property type="match status" value="1"/>
</dbReference>
<keyword evidence="3" id="KW-0238">DNA-binding</keyword>
<feature type="domain" description="HTH lysR-type" evidence="5">
    <location>
        <begin position="1"/>
        <end position="59"/>
    </location>
</feature>
<accession>A0ABX8USH6</accession>
<dbReference type="EMBL" id="CP080096">
    <property type="protein sequence ID" value="QYD71942.1"/>
    <property type="molecule type" value="Genomic_DNA"/>
</dbReference>
<dbReference type="InterPro" id="IPR000847">
    <property type="entry name" value="LysR_HTH_N"/>
</dbReference>
<reference evidence="6 7" key="1">
    <citation type="submission" date="2021-07" db="EMBL/GenBank/DDBJ databases">
        <title>Paraburkholderia edwinii protects Aspergillus sp. from phenazines by acting as a toxin sponge.</title>
        <authorList>
            <person name="Dahlstrom K.M."/>
            <person name="Newman D.K."/>
        </authorList>
    </citation>
    <scope>NUCLEOTIDE SEQUENCE [LARGE SCALE GENOMIC DNA]</scope>
    <source>
        <strain evidence="6 7">Pe01</strain>
    </source>
</reference>
<dbReference type="PANTHER" id="PTHR30537:SF5">
    <property type="entry name" value="HTH-TYPE TRANSCRIPTIONAL ACTIVATOR TTDR-RELATED"/>
    <property type="match status" value="1"/>
</dbReference>
<dbReference type="InterPro" id="IPR005119">
    <property type="entry name" value="LysR_subst-bd"/>
</dbReference>
<evidence type="ECO:0000256" key="3">
    <source>
        <dbReference type="ARBA" id="ARBA00023125"/>
    </source>
</evidence>
<dbReference type="PROSITE" id="PS50931">
    <property type="entry name" value="HTH_LYSR"/>
    <property type="match status" value="1"/>
</dbReference>
<evidence type="ECO:0000256" key="1">
    <source>
        <dbReference type="ARBA" id="ARBA00009437"/>
    </source>
</evidence>
<keyword evidence="4" id="KW-0804">Transcription</keyword>
<sequence length="317" mass="34743">MDQLQMLRAFVAATQHRSFSKAAESLGVTTGAISKAVSKLEDRVQTRLLHRTTRSITLTDAALAYYQSCSRLIEELDEAHRRIMRQREVDSGRLRLAVHHGLVSPSFSRFISDYHAIAPNVNLQVSVKSGAVNLYDGQFDMAMVPATLVDQQGVIRRTLYRSASVLVASPDYLDKWGTPQRLADLDAHYLLIHSDLRQSGSNSVNLFEDGRAASVAPMSSIDADEVSLRAAALAGLGIATLPEAMLHEDLSTGALVPVLPHCSARNPAGEICLFYSDRELLPVRSRTFVDFCVDFFRDGGLYACPGEADAARQPVQI</sequence>
<name>A0ABX8USH6_9BURK</name>
<proteinExistence type="inferred from homology"/>
<dbReference type="InterPro" id="IPR036388">
    <property type="entry name" value="WH-like_DNA-bd_sf"/>
</dbReference>
<dbReference type="Gene3D" id="1.10.10.10">
    <property type="entry name" value="Winged helix-like DNA-binding domain superfamily/Winged helix DNA-binding domain"/>
    <property type="match status" value="1"/>
</dbReference>
<keyword evidence="7" id="KW-1185">Reference proteome</keyword>
<dbReference type="SUPFAM" id="SSF46785">
    <property type="entry name" value="Winged helix' DNA-binding domain"/>
    <property type="match status" value="1"/>
</dbReference>
<evidence type="ECO:0000313" key="7">
    <source>
        <dbReference type="Proteomes" id="UP000826462"/>
    </source>
</evidence>
<dbReference type="InterPro" id="IPR058163">
    <property type="entry name" value="LysR-type_TF_proteobact-type"/>
</dbReference>
<evidence type="ECO:0000259" key="5">
    <source>
        <dbReference type="PROSITE" id="PS50931"/>
    </source>
</evidence>
<dbReference type="SUPFAM" id="SSF53850">
    <property type="entry name" value="Periplasmic binding protein-like II"/>
    <property type="match status" value="1"/>
</dbReference>
<dbReference type="Gene3D" id="3.40.190.290">
    <property type="match status" value="1"/>
</dbReference>
<evidence type="ECO:0000313" key="6">
    <source>
        <dbReference type="EMBL" id="QYD71942.1"/>
    </source>
</evidence>
<keyword evidence="2" id="KW-0805">Transcription regulation</keyword>
<organism evidence="6 7">
    <name type="scientific">Paraburkholderia edwinii</name>
    <dbReference type="NCBI Taxonomy" id="2861782"/>
    <lineage>
        <taxon>Bacteria</taxon>
        <taxon>Pseudomonadati</taxon>
        <taxon>Pseudomonadota</taxon>
        <taxon>Betaproteobacteria</taxon>
        <taxon>Burkholderiales</taxon>
        <taxon>Burkholderiaceae</taxon>
        <taxon>Paraburkholderia</taxon>
    </lineage>
</organism>